<feature type="non-terminal residue" evidence="6">
    <location>
        <position position="1"/>
    </location>
</feature>
<proteinExistence type="evidence at transcript level"/>
<keyword evidence="4" id="KW-0472">Membrane</keyword>
<dbReference type="AlphaFoldDB" id="Q7XZ97"/>
<dbReference type="GO" id="GO:0016020">
    <property type="term" value="C:membrane"/>
    <property type="evidence" value="ECO:0007669"/>
    <property type="project" value="UniProtKB-SubCell"/>
</dbReference>
<evidence type="ECO:0000256" key="5">
    <source>
        <dbReference type="SAM" id="MobiDB-lite"/>
    </source>
</evidence>
<feature type="region of interest" description="Disordered" evidence="5">
    <location>
        <begin position="135"/>
        <end position="173"/>
    </location>
</feature>
<reference evidence="6" key="1">
    <citation type="submission" date="2002-06" db="EMBL/GenBank/DDBJ databases">
        <authorList>
            <person name="Liu C.L."/>
            <person name="Lee Y.K."/>
            <person name="Lee H.K."/>
        </authorList>
    </citation>
    <scope>NUCLEOTIDE SEQUENCE</scope>
</reference>
<dbReference type="Pfam" id="PF05277">
    <property type="entry name" value="DUF726"/>
    <property type="match status" value="1"/>
</dbReference>
<dbReference type="InterPro" id="IPR007941">
    <property type="entry name" value="DUF726"/>
</dbReference>
<evidence type="ECO:0000256" key="4">
    <source>
        <dbReference type="ARBA" id="ARBA00023136"/>
    </source>
</evidence>
<dbReference type="PANTHER" id="PTHR17920:SF3">
    <property type="entry name" value="TRANSMEMBRANE AND COILED-COIL DOMAIN-CONTAINING PROTEIN 4"/>
    <property type="match status" value="1"/>
</dbReference>
<dbReference type="EMBL" id="AY123055">
    <property type="protein sequence ID" value="AAM93927.1"/>
    <property type="molecule type" value="mRNA"/>
</dbReference>
<keyword evidence="3" id="KW-1133">Transmembrane helix</keyword>
<dbReference type="PANTHER" id="PTHR17920">
    <property type="entry name" value="TRANSMEMBRANE AND COILED-COIL DOMAIN-CONTAINING PROTEIN 4 TMCO4"/>
    <property type="match status" value="1"/>
</dbReference>
<keyword evidence="6" id="KW-0346">Stress response</keyword>
<name>Q7XZ97_GRIJA</name>
<evidence type="ECO:0000256" key="1">
    <source>
        <dbReference type="ARBA" id="ARBA00004141"/>
    </source>
</evidence>
<evidence type="ECO:0000256" key="2">
    <source>
        <dbReference type="ARBA" id="ARBA00022692"/>
    </source>
</evidence>
<feature type="compositionally biased region" description="Polar residues" evidence="5">
    <location>
        <begin position="151"/>
        <end position="166"/>
    </location>
</feature>
<organism evidence="6">
    <name type="scientific">Griffithsia japonica</name>
    <name type="common">Red alga</name>
    <dbReference type="NCBI Taxonomy" id="83288"/>
    <lineage>
        <taxon>Eukaryota</taxon>
        <taxon>Rhodophyta</taxon>
        <taxon>Florideophyceae</taxon>
        <taxon>Rhodymeniophycidae</taxon>
        <taxon>Ceramiales</taxon>
        <taxon>Ceramiaceae</taxon>
        <taxon>Griffithsia</taxon>
    </lineage>
</organism>
<evidence type="ECO:0000313" key="6">
    <source>
        <dbReference type="EMBL" id="AAM93927.1"/>
    </source>
</evidence>
<accession>Q7XZ97</accession>
<keyword evidence="2" id="KW-0812">Transmembrane</keyword>
<comment type="subcellular location">
    <subcellularLocation>
        <location evidence="1">Membrane</location>
        <topology evidence="1">Multi-pass membrane protein</topology>
    </subcellularLocation>
</comment>
<sequence length="225" mass="25199">HEALASRSALGIVDNVYLVGAPVTADPERWRKIRSVVAGRIVNAYGPHDWALAFFHRGCGHGVYVAGLRKVELEGLENMNMAYLGIEGHRELKDSVPRVMGAMGVGLGYICMPPAKLVERGGRRGMMSANRIESPMCEEPGHESWSEDGDNNGNETISTTEMPSANNKEEDTFDWERQRQIWDEQERQLEENGYADTAEDIEMRNRVVLTVSIEVAGKTFKKDYQ</sequence>
<evidence type="ECO:0000256" key="3">
    <source>
        <dbReference type="ARBA" id="ARBA00022989"/>
    </source>
</evidence>
<protein>
    <submittedName>
        <fullName evidence="6">Heat shock cognate 70 kDa protein</fullName>
    </submittedName>
</protein>